<comment type="caution">
    <text evidence="7">The sequence shown here is derived from an EMBL/GenBank/DDBJ whole genome shotgun (WGS) entry which is preliminary data.</text>
</comment>
<organism evidence="7 8">
    <name type="scientific">Kangiella spongicola</name>
    <dbReference type="NCBI Taxonomy" id="796379"/>
    <lineage>
        <taxon>Bacteria</taxon>
        <taxon>Pseudomonadati</taxon>
        <taxon>Pseudomonadota</taxon>
        <taxon>Gammaproteobacteria</taxon>
        <taxon>Kangiellales</taxon>
        <taxon>Kangiellaceae</taxon>
        <taxon>Kangiella</taxon>
    </lineage>
</organism>
<feature type="transmembrane region" description="Helical" evidence="6">
    <location>
        <begin position="42"/>
        <end position="66"/>
    </location>
</feature>
<reference evidence="7 8" key="1">
    <citation type="submission" date="2018-05" db="EMBL/GenBank/DDBJ databases">
        <title>Kangiella spongicola genome sequence.</title>
        <authorList>
            <person name="Maclea K.S."/>
            <person name="Goen A.E."/>
            <person name="Kelley C."/>
            <person name="Underriner A."/>
            <person name="Silverwood T."/>
            <person name="Trachtenberg A.M."/>
        </authorList>
    </citation>
    <scope>NUCLEOTIDE SEQUENCE [LARGE SCALE GENOMIC DNA]</scope>
    <source>
        <strain evidence="7 8">ATCC BAA-2076</strain>
    </source>
</reference>
<dbReference type="GO" id="GO:0016020">
    <property type="term" value="C:membrane"/>
    <property type="evidence" value="ECO:0007669"/>
    <property type="project" value="UniProtKB-SubCell"/>
</dbReference>
<dbReference type="CDD" id="cd10336">
    <property type="entry name" value="SLC6sbd_Tyt1-Like"/>
    <property type="match status" value="1"/>
</dbReference>
<dbReference type="NCBIfam" id="NF037979">
    <property type="entry name" value="Na_transp"/>
    <property type="match status" value="1"/>
</dbReference>
<evidence type="ECO:0000256" key="3">
    <source>
        <dbReference type="ARBA" id="ARBA00022692"/>
    </source>
</evidence>
<dbReference type="OrthoDB" id="9762833at2"/>
<evidence type="ECO:0000256" key="6">
    <source>
        <dbReference type="SAM" id="Phobius"/>
    </source>
</evidence>
<keyword evidence="4 6" id="KW-1133">Transmembrane helix</keyword>
<dbReference type="PRINTS" id="PR00176">
    <property type="entry name" value="NANEUSMPORT"/>
</dbReference>
<feature type="transmembrane region" description="Helical" evidence="6">
    <location>
        <begin position="86"/>
        <end position="111"/>
    </location>
</feature>
<feature type="transmembrane region" description="Helical" evidence="6">
    <location>
        <begin position="434"/>
        <end position="459"/>
    </location>
</feature>
<feature type="transmembrane region" description="Helical" evidence="6">
    <location>
        <begin position="343"/>
        <end position="366"/>
    </location>
</feature>
<evidence type="ECO:0000313" key="7">
    <source>
        <dbReference type="EMBL" id="PXF62824.1"/>
    </source>
</evidence>
<feature type="transmembrane region" description="Helical" evidence="6">
    <location>
        <begin position="168"/>
        <end position="188"/>
    </location>
</feature>
<feature type="transmembrane region" description="Helical" evidence="6">
    <location>
        <begin position="305"/>
        <end position="331"/>
    </location>
</feature>
<feature type="transmembrane region" description="Helical" evidence="6">
    <location>
        <begin position="12"/>
        <end position="30"/>
    </location>
</feature>
<feature type="transmembrane region" description="Helical" evidence="6">
    <location>
        <begin position="248"/>
        <end position="272"/>
    </location>
</feature>
<evidence type="ECO:0000256" key="1">
    <source>
        <dbReference type="ARBA" id="ARBA00004141"/>
    </source>
</evidence>
<dbReference type="PANTHER" id="PTHR42948:SF1">
    <property type="entry name" value="TRANSPORTER"/>
    <property type="match status" value="1"/>
</dbReference>
<protein>
    <submittedName>
        <fullName evidence="7">Sodium-dependent transporter</fullName>
    </submittedName>
</protein>
<dbReference type="PANTHER" id="PTHR42948">
    <property type="entry name" value="TRANSPORTER"/>
    <property type="match status" value="1"/>
</dbReference>
<feature type="transmembrane region" description="Helical" evidence="6">
    <location>
        <begin position="131"/>
        <end position="156"/>
    </location>
</feature>
<dbReference type="InterPro" id="IPR047218">
    <property type="entry name" value="YocR/YhdH-like"/>
</dbReference>
<dbReference type="Pfam" id="PF00209">
    <property type="entry name" value="SNF"/>
    <property type="match status" value="2"/>
</dbReference>
<evidence type="ECO:0000256" key="5">
    <source>
        <dbReference type="ARBA" id="ARBA00023136"/>
    </source>
</evidence>
<evidence type="ECO:0000256" key="4">
    <source>
        <dbReference type="ARBA" id="ARBA00022989"/>
    </source>
</evidence>
<feature type="transmembrane region" description="Helical" evidence="6">
    <location>
        <begin position="397"/>
        <end position="414"/>
    </location>
</feature>
<comment type="subcellular location">
    <subcellularLocation>
        <location evidence="1">Membrane</location>
        <topology evidence="1">Multi-pass membrane protein</topology>
    </subcellularLocation>
</comment>
<feature type="transmembrane region" description="Helical" evidence="6">
    <location>
        <begin position="211"/>
        <end position="236"/>
    </location>
</feature>
<accession>A0A318D6M1</accession>
<keyword evidence="8" id="KW-1185">Reference proteome</keyword>
<evidence type="ECO:0000313" key="8">
    <source>
        <dbReference type="Proteomes" id="UP000247689"/>
    </source>
</evidence>
<evidence type="ECO:0000256" key="2">
    <source>
        <dbReference type="ARBA" id="ARBA00022448"/>
    </source>
</evidence>
<dbReference type="EMBL" id="QICH01000003">
    <property type="protein sequence ID" value="PXF62824.1"/>
    <property type="molecule type" value="Genomic_DNA"/>
</dbReference>
<dbReference type="SUPFAM" id="SSF161070">
    <property type="entry name" value="SNF-like"/>
    <property type="match status" value="1"/>
</dbReference>
<dbReference type="RefSeq" id="WP_110201725.1">
    <property type="nucleotide sequence ID" value="NZ_QICH01000003.1"/>
</dbReference>
<sequence>MATNSRGQFNSRLGFVLAAAGSAVGLGNIWKFPFEVGDGGGAAFVVIYLAFCFLLCFPVMISEIAIGRKTQLNAVGAFKKLGHKNWAWIGLLGILAGVFILSFYNVVAGWAFGYFLEMAQGNFDFQSPEKFGAFIADWHHIFLYGIVFMAVTAFIVSRGIKGGIEKAAKILMPSLFAMIIGLMIYSFTLDNAMEGIKYYLVPDFSAITGEVIYSALGQAFFSLSLGMGALITYGSYVSRKQDIVRSAALITITDVSVAFLAGLMIFPFVAFLSAGNMDDVSGGAGLIFMTLPGVFESLGPLLGKVIGAVFFLLLSFAALTSTVSLLEVPVAYLVDEKKIKRPVAVWGTAGFIFLLGIPSLLGHGAVDWLSSFMTLYKDGQEASASFMDFVELIASDTFLPLGGTFIAIFTAYIWKKNNLNAELMEGRATQSKWLLNYINFAVMIFCPLILGTITIITVLERFFGIQVF</sequence>
<dbReference type="InterPro" id="IPR000175">
    <property type="entry name" value="Na/ntran_symport"/>
</dbReference>
<proteinExistence type="predicted"/>
<keyword evidence="3 6" id="KW-0812">Transmembrane</keyword>
<dbReference type="AlphaFoldDB" id="A0A318D6M1"/>
<dbReference type="Proteomes" id="UP000247689">
    <property type="component" value="Unassembled WGS sequence"/>
</dbReference>
<name>A0A318D6M1_9GAMM</name>
<dbReference type="InterPro" id="IPR037272">
    <property type="entry name" value="SNS_sf"/>
</dbReference>
<dbReference type="PROSITE" id="PS50267">
    <property type="entry name" value="NA_NEUROTRAN_SYMP_3"/>
    <property type="match status" value="1"/>
</dbReference>
<keyword evidence="2" id="KW-0813">Transport</keyword>
<keyword evidence="5 6" id="KW-0472">Membrane</keyword>
<gene>
    <name evidence="7" type="ORF">DL796_10930</name>
</gene>